<evidence type="ECO:0000313" key="3">
    <source>
        <dbReference type="Proteomes" id="UP001314262"/>
    </source>
</evidence>
<evidence type="ECO:0000313" key="2">
    <source>
        <dbReference type="EMBL" id="CAK1227266.1"/>
    </source>
</evidence>
<evidence type="ECO:0000256" key="1">
    <source>
        <dbReference type="SAM" id="Phobius"/>
    </source>
</evidence>
<evidence type="ECO:0008006" key="4">
    <source>
        <dbReference type="Google" id="ProtNLM"/>
    </source>
</evidence>
<gene>
    <name evidence="2" type="ORF">R53137_KAKDMLNK_00178</name>
</gene>
<dbReference type="InterPro" id="IPR031616">
    <property type="entry name" value="BsrE-like"/>
</dbReference>
<sequence>MPVTDIIMILLAFGMFILKLISIVIELIEKISNKK</sequence>
<reference evidence="2 3" key="1">
    <citation type="submission" date="2023-10" db="EMBL/GenBank/DDBJ databases">
        <authorList>
            <person name="Botero Cardona J."/>
        </authorList>
    </citation>
    <scope>NUCLEOTIDE SEQUENCE [LARGE SCALE GENOMIC DNA]</scope>
    <source>
        <strain evidence="2 3">R-53137</strain>
    </source>
</reference>
<comment type="caution">
    <text evidence="2">The sequence shown here is derived from an EMBL/GenBank/DDBJ whole genome shotgun (WGS) entry which is preliminary data.</text>
</comment>
<dbReference type="RefSeq" id="WP_338379608.1">
    <property type="nucleotide sequence ID" value="NZ_BOJU01000002.1"/>
</dbReference>
<protein>
    <recommendedName>
        <fullName evidence="4">Holin-like toxin</fullName>
    </recommendedName>
</protein>
<keyword evidence="1" id="KW-0472">Membrane</keyword>
<dbReference type="Pfam" id="PF16935">
    <property type="entry name" value="Hol_Tox"/>
    <property type="match status" value="1"/>
</dbReference>
<dbReference type="EMBL" id="CAUZLT010000001">
    <property type="protein sequence ID" value="CAK1227266.1"/>
    <property type="molecule type" value="Genomic_DNA"/>
</dbReference>
<keyword evidence="3" id="KW-1185">Reference proteome</keyword>
<dbReference type="Proteomes" id="UP001314262">
    <property type="component" value="Unassembled WGS sequence"/>
</dbReference>
<proteinExistence type="predicted"/>
<keyword evidence="1" id="KW-1133">Transmembrane helix</keyword>
<feature type="transmembrane region" description="Helical" evidence="1">
    <location>
        <begin position="6"/>
        <end position="28"/>
    </location>
</feature>
<name>A0ABM9MMR7_9LACO</name>
<organism evidence="2 3">
    <name type="scientific">Fructobacillus tropaeoli</name>
    <dbReference type="NCBI Taxonomy" id="709323"/>
    <lineage>
        <taxon>Bacteria</taxon>
        <taxon>Bacillati</taxon>
        <taxon>Bacillota</taxon>
        <taxon>Bacilli</taxon>
        <taxon>Lactobacillales</taxon>
        <taxon>Lactobacillaceae</taxon>
        <taxon>Fructobacillus</taxon>
    </lineage>
</organism>
<keyword evidence="1" id="KW-0812">Transmembrane</keyword>
<accession>A0ABM9MMR7</accession>